<protein>
    <submittedName>
        <fullName evidence="1">Uncharacterized protein</fullName>
    </submittedName>
</protein>
<dbReference type="PANTHER" id="PTHR35182:SF1">
    <property type="entry name" value="COLD-SHOCK PROTEIN-RELATED"/>
    <property type="match status" value="1"/>
</dbReference>
<reference evidence="2" key="1">
    <citation type="journal article" date="2008" name="Nat. Genet.">
        <title>The Pristionchus pacificus genome provides a unique perspective on nematode lifestyle and parasitism.</title>
        <authorList>
            <person name="Dieterich C."/>
            <person name="Clifton S.W."/>
            <person name="Schuster L.N."/>
            <person name="Chinwalla A."/>
            <person name="Delehaunty K."/>
            <person name="Dinkelacker I."/>
            <person name="Fulton L."/>
            <person name="Fulton R."/>
            <person name="Godfrey J."/>
            <person name="Minx P."/>
            <person name="Mitreva M."/>
            <person name="Roeseler W."/>
            <person name="Tian H."/>
            <person name="Witte H."/>
            <person name="Yang S.P."/>
            <person name="Wilson R.K."/>
            <person name="Sommer R.J."/>
        </authorList>
    </citation>
    <scope>NUCLEOTIDE SEQUENCE [LARGE SCALE GENOMIC DNA]</scope>
    <source>
        <strain evidence="2">PS312</strain>
    </source>
</reference>
<dbReference type="Proteomes" id="UP000005239">
    <property type="component" value="Unassembled WGS sequence"/>
</dbReference>
<dbReference type="PANTHER" id="PTHR35182">
    <property type="entry name" value="PROTEIN CBG13762"/>
    <property type="match status" value="1"/>
</dbReference>
<keyword evidence="2" id="KW-1185">Reference proteome</keyword>
<accession>A0A8R1YP50</accession>
<accession>A0A2A6C787</accession>
<dbReference type="AlphaFoldDB" id="A0A2A6C787"/>
<sequence>MVRLIILAALAGCALAAVMQQPAKVGEKVELTVGKGARTWERIVKGKKQTIKYCSPTEKNVACGSWINTKGKPVAKGASVSKDGKLTIAKVTLGDAGSYSSPDIKGKETKHEDGSVSMLAPPLILLIVKA</sequence>
<evidence type="ECO:0000313" key="2">
    <source>
        <dbReference type="Proteomes" id="UP000005239"/>
    </source>
</evidence>
<name>A0A2A6C787_PRIPA</name>
<evidence type="ECO:0000313" key="1">
    <source>
        <dbReference type="EnsemblMetazoa" id="PPA31149.1"/>
    </source>
</evidence>
<gene>
    <name evidence="1" type="primary">WBGene00204014</name>
</gene>
<dbReference type="EnsemblMetazoa" id="PPA31149.1">
    <property type="protein sequence ID" value="PPA31149.1"/>
    <property type="gene ID" value="WBGene00204014"/>
</dbReference>
<dbReference type="OrthoDB" id="5824604at2759"/>
<proteinExistence type="predicted"/>
<reference evidence="1" key="2">
    <citation type="submission" date="2022-06" db="UniProtKB">
        <authorList>
            <consortium name="EnsemblMetazoa"/>
        </authorList>
    </citation>
    <scope>IDENTIFICATION</scope>
    <source>
        <strain evidence="1">PS312</strain>
    </source>
</reference>
<organism evidence="1 2">
    <name type="scientific">Pristionchus pacificus</name>
    <name type="common">Parasitic nematode worm</name>
    <dbReference type="NCBI Taxonomy" id="54126"/>
    <lineage>
        <taxon>Eukaryota</taxon>
        <taxon>Metazoa</taxon>
        <taxon>Ecdysozoa</taxon>
        <taxon>Nematoda</taxon>
        <taxon>Chromadorea</taxon>
        <taxon>Rhabditida</taxon>
        <taxon>Rhabditina</taxon>
        <taxon>Diplogasteromorpha</taxon>
        <taxon>Diplogasteroidea</taxon>
        <taxon>Neodiplogasteridae</taxon>
        <taxon>Pristionchus</taxon>
    </lineage>
</organism>